<dbReference type="PANTHER" id="PTHR34448:SF3">
    <property type="entry name" value="AMINOPEPTIDASE AMPS"/>
    <property type="match status" value="1"/>
</dbReference>
<comment type="similarity">
    <text evidence="4">Belongs to the peptidase M29 family.</text>
</comment>
<dbReference type="PANTHER" id="PTHR34448">
    <property type="entry name" value="AMINOPEPTIDASE"/>
    <property type="match status" value="1"/>
</dbReference>
<dbReference type="Pfam" id="PF02073">
    <property type="entry name" value="Peptidase_M29"/>
    <property type="match status" value="1"/>
</dbReference>
<accession>A0A9X3WWB6</accession>
<dbReference type="AlphaFoldDB" id="A0A9X3WWB6"/>
<evidence type="ECO:0000256" key="8">
    <source>
        <dbReference type="ARBA" id="ARBA00022801"/>
    </source>
</evidence>
<evidence type="ECO:0000256" key="9">
    <source>
        <dbReference type="ARBA" id="ARBA00023049"/>
    </source>
</evidence>
<gene>
    <name evidence="10" type="ORF">NC797_14670</name>
</gene>
<keyword evidence="7" id="KW-0479">Metal-binding</keyword>
<dbReference type="GO" id="GO:0004177">
    <property type="term" value="F:aminopeptidase activity"/>
    <property type="evidence" value="ECO:0007669"/>
    <property type="project" value="UniProtKB-KW"/>
</dbReference>
<comment type="cofactor">
    <cofactor evidence="3">
        <name>Zn(2+)</name>
        <dbReference type="ChEBI" id="CHEBI:29105"/>
    </cofactor>
</comment>
<comment type="cofactor">
    <cofactor evidence="1">
        <name>Co(2+)</name>
        <dbReference type="ChEBI" id="CHEBI:48828"/>
    </cofactor>
</comment>
<keyword evidence="8" id="KW-0378">Hydrolase</keyword>
<evidence type="ECO:0000256" key="3">
    <source>
        <dbReference type="ARBA" id="ARBA00001947"/>
    </source>
</evidence>
<evidence type="ECO:0000256" key="5">
    <source>
        <dbReference type="ARBA" id="ARBA00022438"/>
    </source>
</evidence>
<dbReference type="RefSeq" id="WP_272437565.1">
    <property type="nucleotide sequence ID" value="NZ_JAMQKB010000020.1"/>
</dbReference>
<dbReference type="PRINTS" id="PR00919">
    <property type="entry name" value="THERMOPTASE"/>
</dbReference>
<sequence length="413" mass="46102">MAEKRMLAKYAELALRTGVNVQKNQKLVINAPIDGVDFVREIAKQAYGLGVKDVHINWADDTLTLLRYQHVSEEVLTNISQWQIDKQLSFAEEGAALLSIRSTNPDLLKDVDPKKVAAATKAGAQAMKEFRSYTMNDRIPWSLISIPTGDWAQKIFPNSSKEEAIEQLWEQIFKIVRVDKEDPVAAWVEHNKGLQKARAFLNEKKYKKLVYRAPGTELEIELPEGHIWKGGSAHTEAGIQFNPNMPTEEVFTLPHKYQVNGTVSSTKPLIYGGNLIDNFSLTFKEGKVVDFTAEQGYDTLKHLLDTDEGARRLGEVALVPHESPVSTSGLIFYNTLYDENASCHIALGKAYPTNLHGGSKMNEEELDQHGVNDSLTHVDFMIGSEKLDIDGITVDGKSEAVFRNGSWALDFNA</sequence>
<evidence type="ECO:0000313" key="10">
    <source>
        <dbReference type="EMBL" id="MDC3425748.1"/>
    </source>
</evidence>
<evidence type="ECO:0000256" key="7">
    <source>
        <dbReference type="ARBA" id="ARBA00022723"/>
    </source>
</evidence>
<dbReference type="InterPro" id="IPR035097">
    <property type="entry name" value="M29_N-terminal"/>
</dbReference>
<keyword evidence="11" id="KW-1185">Reference proteome</keyword>
<keyword evidence="5 10" id="KW-0031">Aminopeptidase</keyword>
<comment type="cofactor">
    <cofactor evidence="2">
        <name>Mg(2+)</name>
        <dbReference type="ChEBI" id="CHEBI:18420"/>
    </cofactor>
</comment>
<dbReference type="EMBL" id="JAMQKB010000020">
    <property type="protein sequence ID" value="MDC3425748.1"/>
    <property type="molecule type" value="Genomic_DNA"/>
</dbReference>
<name>A0A9X3WWB6_9BACI</name>
<keyword evidence="9" id="KW-0482">Metalloprotease</keyword>
<dbReference type="InterPro" id="IPR000787">
    <property type="entry name" value="Peptidase_M29"/>
</dbReference>
<evidence type="ECO:0000256" key="2">
    <source>
        <dbReference type="ARBA" id="ARBA00001946"/>
    </source>
</evidence>
<keyword evidence="6" id="KW-0645">Protease</keyword>
<protein>
    <submittedName>
        <fullName evidence="10">Aminopeptidase</fullName>
    </submittedName>
</protein>
<evidence type="ECO:0000256" key="6">
    <source>
        <dbReference type="ARBA" id="ARBA00022670"/>
    </source>
</evidence>
<dbReference type="Proteomes" id="UP001145050">
    <property type="component" value="Unassembled WGS sequence"/>
</dbReference>
<evidence type="ECO:0000256" key="1">
    <source>
        <dbReference type="ARBA" id="ARBA00001941"/>
    </source>
</evidence>
<comment type="caution">
    <text evidence="10">The sequence shown here is derived from an EMBL/GenBank/DDBJ whole genome shotgun (WGS) entry which is preliminary data.</text>
</comment>
<dbReference type="SUPFAM" id="SSF144052">
    <property type="entry name" value="Thermophilic metalloprotease-like"/>
    <property type="match status" value="1"/>
</dbReference>
<organism evidence="10 11">
    <name type="scientific">Terrihalobacillus insolitus</name>
    <dbReference type="NCBI Taxonomy" id="2950438"/>
    <lineage>
        <taxon>Bacteria</taxon>
        <taxon>Bacillati</taxon>
        <taxon>Bacillota</taxon>
        <taxon>Bacilli</taxon>
        <taxon>Bacillales</taxon>
        <taxon>Bacillaceae</taxon>
        <taxon>Terrihalobacillus</taxon>
    </lineage>
</organism>
<reference evidence="10" key="1">
    <citation type="submission" date="2022-06" db="EMBL/GenBank/DDBJ databases">
        <title>Aquibacillus sp. a new bacterium isolated from soil saline samples.</title>
        <authorList>
            <person name="Galisteo C."/>
            <person name="De La Haba R."/>
            <person name="Sanchez-Porro C."/>
            <person name="Ventosa A."/>
        </authorList>
    </citation>
    <scope>NUCLEOTIDE SEQUENCE</scope>
    <source>
        <strain evidence="10">3ASR75-11</strain>
    </source>
</reference>
<dbReference type="GO" id="GO:0008237">
    <property type="term" value="F:metallopeptidase activity"/>
    <property type="evidence" value="ECO:0007669"/>
    <property type="project" value="UniProtKB-KW"/>
</dbReference>
<proteinExistence type="inferred from homology"/>
<dbReference type="InterPro" id="IPR052170">
    <property type="entry name" value="M29_Exopeptidase"/>
</dbReference>
<evidence type="ECO:0000313" key="11">
    <source>
        <dbReference type="Proteomes" id="UP001145050"/>
    </source>
</evidence>
<dbReference type="Gene3D" id="3.40.1830.10">
    <property type="entry name" value="Thermophilic metalloprotease (M29)"/>
    <property type="match status" value="1"/>
</dbReference>
<evidence type="ECO:0000256" key="4">
    <source>
        <dbReference type="ARBA" id="ARBA00008236"/>
    </source>
</evidence>
<dbReference type="GO" id="GO:0046872">
    <property type="term" value="F:metal ion binding"/>
    <property type="evidence" value="ECO:0007669"/>
    <property type="project" value="UniProtKB-KW"/>
</dbReference>
<dbReference type="GO" id="GO:0006508">
    <property type="term" value="P:proteolysis"/>
    <property type="evidence" value="ECO:0007669"/>
    <property type="project" value="UniProtKB-KW"/>
</dbReference>